<gene>
    <name evidence="5" type="ORF">GSPATT00027193001</name>
</gene>
<feature type="domain" description="Rapamycin-insensitive companion of mTOR middle" evidence="2">
    <location>
        <begin position="510"/>
        <end position="754"/>
    </location>
</feature>
<dbReference type="Gene3D" id="1.25.10.10">
    <property type="entry name" value="Leucine-rich Repeat Variant"/>
    <property type="match status" value="1"/>
</dbReference>
<dbReference type="InterPro" id="IPR011989">
    <property type="entry name" value="ARM-like"/>
</dbReference>
<evidence type="ECO:0000259" key="3">
    <source>
        <dbReference type="SMART" id="SM01308"/>
    </source>
</evidence>
<dbReference type="InterPro" id="IPR029451">
    <property type="entry name" value="RICTOR_M"/>
</dbReference>
<dbReference type="PANTHER" id="PTHR13298">
    <property type="entry name" value="CYTOSOLIC REGULATOR PIANISSIMO"/>
    <property type="match status" value="1"/>
</dbReference>
<dbReference type="InterPro" id="IPR028267">
    <property type="entry name" value="Pianissimo_N"/>
</dbReference>
<comment type="similarity">
    <text evidence="1">Belongs to the RICTOR family.</text>
</comment>
<protein>
    <submittedName>
        <fullName evidence="5">Uncharacterized protein</fullName>
    </submittedName>
</protein>
<dbReference type="Proteomes" id="UP000000600">
    <property type="component" value="Unassembled WGS sequence"/>
</dbReference>
<dbReference type="InParanoid" id="A0EHS6"/>
<dbReference type="SUPFAM" id="SSF48371">
    <property type="entry name" value="ARM repeat"/>
    <property type="match status" value="1"/>
</dbReference>
<evidence type="ECO:0000256" key="1">
    <source>
        <dbReference type="ARBA" id="ARBA00008878"/>
    </source>
</evidence>
<dbReference type="Pfam" id="PF14666">
    <property type="entry name" value="RICTOR_M"/>
    <property type="match status" value="1"/>
</dbReference>
<dbReference type="InterPro" id="IPR016024">
    <property type="entry name" value="ARM-type_fold"/>
</dbReference>
<dbReference type="eggNOG" id="KOG3694">
    <property type="taxonomic scope" value="Eukaryota"/>
</dbReference>
<feature type="domain" description="Rapamycin-insensitive companion of mTOR" evidence="4">
    <location>
        <begin position="1079"/>
        <end position="1151"/>
    </location>
</feature>
<dbReference type="SMART" id="SM01308">
    <property type="entry name" value="RICTOR_N"/>
    <property type="match status" value="1"/>
</dbReference>
<dbReference type="STRING" id="5888.A0EHS6"/>
<evidence type="ECO:0000313" key="5">
    <source>
        <dbReference type="EMBL" id="CAK94867.1"/>
    </source>
</evidence>
<dbReference type="RefSeq" id="XP_001462240.1">
    <property type="nucleotide sequence ID" value="XM_001462203.1"/>
</dbReference>
<dbReference type="KEGG" id="ptm:GSPATT00027193001"/>
<organism evidence="5 6">
    <name type="scientific">Paramecium tetraurelia</name>
    <dbReference type="NCBI Taxonomy" id="5888"/>
    <lineage>
        <taxon>Eukaryota</taxon>
        <taxon>Sar</taxon>
        <taxon>Alveolata</taxon>
        <taxon>Ciliophora</taxon>
        <taxon>Intramacronucleata</taxon>
        <taxon>Oligohymenophorea</taxon>
        <taxon>Peniculida</taxon>
        <taxon>Parameciidae</taxon>
        <taxon>Paramecium</taxon>
    </lineage>
</organism>
<reference evidence="5 6" key="1">
    <citation type="journal article" date="2006" name="Nature">
        <title>Global trends of whole-genome duplications revealed by the ciliate Paramecium tetraurelia.</title>
        <authorList>
            <consortium name="Genoscope"/>
            <person name="Aury J.-M."/>
            <person name="Jaillon O."/>
            <person name="Duret L."/>
            <person name="Noel B."/>
            <person name="Jubin C."/>
            <person name="Porcel B.M."/>
            <person name="Segurens B."/>
            <person name="Daubin V."/>
            <person name="Anthouard V."/>
            <person name="Aiach N."/>
            <person name="Arnaiz O."/>
            <person name="Billaut A."/>
            <person name="Beisson J."/>
            <person name="Blanc I."/>
            <person name="Bouhouche K."/>
            <person name="Camara F."/>
            <person name="Duharcourt S."/>
            <person name="Guigo R."/>
            <person name="Gogendeau D."/>
            <person name="Katinka M."/>
            <person name="Keller A.-M."/>
            <person name="Kissmehl R."/>
            <person name="Klotz C."/>
            <person name="Koll F."/>
            <person name="Le Moue A."/>
            <person name="Lepere C."/>
            <person name="Malinsky S."/>
            <person name="Nowacki M."/>
            <person name="Nowak J.K."/>
            <person name="Plattner H."/>
            <person name="Poulain J."/>
            <person name="Ruiz F."/>
            <person name="Serrano V."/>
            <person name="Zagulski M."/>
            <person name="Dessen P."/>
            <person name="Betermier M."/>
            <person name="Weissenbach J."/>
            <person name="Scarpelli C."/>
            <person name="Schachter V."/>
            <person name="Sperling L."/>
            <person name="Meyer E."/>
            <person name="Cohen J."/>
            <person name="Wincker P."/>
        </authorList>
    </citation>
    <scope>NUCLEOTIDE SEQUENCE [LARGE SCALE GENOMIC DNA]</scope>
    <source>
        <strain evidence="5 6">Stock d4-2</strain>
    </source>
</reference>
<dbReference type="GO" id="GO:0031932">
    <property type="term" value="C:TORC2 complex"/>
    <property type="evidence" value="ECO:0000318"/>
    <property type="project" value="GO_Central"/>
</dbReference>
<proteinExistence type="inferred from homology"/>
<dbReference type="HOGENOM" id="CLU_001013_0_0_1"/>
<dbReference type="OrthoDB" id="14744at2759"/>
<dbReference type="OMA" id="EIRIHAT"/>
<feature type="domain" description="Rapamycin-insensitive companion of mTOR N-terminal" evidence="3">
    <location>
        <begin position="36"/>
        <end position="421"/>
    </location>
</feature>
<dbReference type="SMART" id="SM01303">
    <property type="entry name" value="RasGEF_N_2"/>
    <property type="match status" value="1"/>
</dbReference>
<dbReference type="InterPro" id="IPR029453">
    <property type="entry name" value="Rictor_IV"/>
</dbReference>
<dbReference type="Pfam" id="PF14664">
    <property type="entry name" value="RICTOR_N"/>
    <property type="match status" value="1"/>
</dbReference>
<evidence type="ECO:0000313" key="6">
    <source>
        <dbReference type="Proteomes" id="UP000000600"/>
    </source>
</evidence>
<dbReference type="GO" id="GO:0038203">
    <property type="term" value="P:TORC2 signaling"/>
    <property type="evidence" value="ECO:0000318"/>
    <property type="project" value="GO_Central"/>
</dbReference>
<dbReference type="InterPro" id="IPR028268">
    <property type="entry name" value="Pianissimo_fam"/>
</dbReference>
<dbReference type="GeneID" id="5048025"/>
<sequence length="1300" mass="151167">MQQHVDPSTQILKLITILNQKGQEVVDKKPAIFNEIIKITKQVIEGKQDSQQIQRLQQDDFILWARNQLQDNKAQIRQYAIKFLRYLITDQKILGIYRQKGVHYFIARSLQRDCKQPTKNDSTSRQQQQPQYIQQEVLQALKFSNKWLEKLGGCQNQNLTTTSKFPKILGNALVALAESCEESLKSYAIITLRAFALNAPEMCSWCGGIRILIENAMEPNLSRISDQIVWTLLYLLNEPSARTTIRMYLDLSKWFSIFTEIDPPIDQAKNDKNRTTNNNFEANLQLAKKAIITVLKSWQGLIYLGDERQALKSLIQVLRQPIKPAIRNSIYDILKSLLQLGNKENVGVSVVNRQQQQDGFIGEYKINNLLNNYLVMLVQVLLDCDLFKILVELSGLPDQDVSGPAQRFLKELSSLMFNLIPDCHKYTDFLIAAANQNDPFLQDLKSWSSEIVNTMGNYAFDNTNKKGRNQISKFLYQCESLYLTTQLGLPTHKINNETVGIIRGQIEQEADQNKFETLLSKSYVLEKKEDNSKWNWNYILDLLENYLYDESRYQETIKNRFLKNLLTYYFPSNMQFCKMDWKPDFIQAKCGYLLLKLLLRDKVGREIISSTTGGYLGIAKSYIQDLISLLKADNSIIVGLKSSVDQNAQRHAAQYLLNPEQYSQKMIREYISWIGLFSCSKSGQTILENTGIFAILKDYILESGIRDHVLIHLIHSFDYGKQSQARVFFSNCLEDGSNTLIKACLDFIRLLYRSELHDFNIWAIDLLINCLKKTDDIGLKALSVIEEVTQDIENANRFLEKVDIHRLLQLCQKCESQLIIMLLSHKKGFEKIYKDLNEYLLNEIERWKQSECENYIEKVEKVMCDALEFVSSEEQQYLFKFPLLQNNNENPNASIGFVYKMPWSMLLNCELGSEGNDLVYLNVTIDYPGTTNLFILVGKSDRFIQFHSNNPFVLKLQINVGKIFVDQSFKEVTEPYLIRCDANDKRNKSYVKDNQLIIEKNGILFVFDCILFNNYLEFDSNLRLNHIKVYVRLGETKNNTIKMPAHIFGELAFTEAGFNLLRNYIDYFVQSIRSTDVAFQQKRSALWAIGHIGQSKYGIRLIRELGLIQDLVKMAEQYPVLSLRGTCLYTLNLICTTSMGRKELEKFQWISHLNCNSGWLCIPKNIYQFFYIRVSLQESHRCYWALQEDIWDKYSKFQSYFKMNQTQKKIIDTISLMSNSITYKEADKELSSLKNSKPECFQDVDLFHLILMMITFYQFSAQAKNRIFSNFDKIFTYQTINIIIEHPIYQQLSCQEPIII</sequence>
<dbReference type="PANTHER" id="PTHR13298:SF11">
    <property type="entry name" value="RAPAMYCIN-INSENSITIVE COMPANION OF MTOR"/>
    <property type="match status" value="1"/>
</dbReference>
<evidence type="ECO:0000259" key="4">
    <source>
        <dbReference type="SMART" id="SM01310"/>
    </source>
</evidence>
<evidence type="ECO:0000259" key="2">
    <source>
        <dbReference type="SMART" id="SM01307"/>
    </source>
</evidence>
<accession>A0EHS6</accession>
<dbReference type="Pfam" id="PF14663">
    <property type="entry name" value="RasGEF_N_2"/>
    <property type="match status" value="1"/>
</dbReference>
<dbReference type="EMBL" id="CT868679">
    <property type="protein sequence ID" value="CAK94867.1"/>
    <property type="molecule type" value="Genomic_DNA"/>
</dbReference>
<dbReference type="SMART" id="SM01310">
    <property type="entry name" value="RICTOR_V"/>
    <property type="match status" value="1"/>
</dbReference>
<dbReference type="Pfam" id="PF14668">
    <property type="entry name" value="RICTOR_V"/>
    <property type="match status" value="1"/>
</dbReference>
<dbReference type="SMART" id="SM01307">
    <property type="entry name" value="RICTOR_M"/>
    <property type="match status" value="1"/>
</dbReference>
<keyword evidence="6" id="KW-1185">Reference proteome</keyword>
<name>A0EHS6_PARTE</name>
<dbReference type="InterPro" id="IPR029452">
    <property type="entry name" value="RICTOR_V"/>
</dbReference>